<gene>
    <name evidence="2" type="ORF">DVH24_030202</name>
</gene>
<keyword evidence="1" id="KW-1133">Transmembrane helix</keyword>
<dbReference type="STRING" id="3750.A0A498I228"/>
<dbReference type="AlphaFoldDB" id="A0A498I228"/>
<keyword evidence="1" id="KW-0812">Transmembrane</keyword>
<organism evidence="2 3">
    <name type="scientific">Malus domestica</name>
    <name type="common">Apple</name>
    <name type="synonym">Pyrus malus</name>
    <dbReference type="NCBI Taxonomy" id="3750"/>
    <lineage>
        <taxon>Eukaryota</taxon>
        <taxon>Viridiplantae</taxon>
        <taxon>Streptophyta</taxon>
        <taxon>Embryophyta</taxon>
        <taxon>Tracheophyta</taxon>
        <taxon>Spermatophyta</taxon>
        <taxon>Magnoliopsida</taxon>
        <taxon>eudicotyledons</taxon>
        <taxon>Gunneridae</taxon>
        <taxon>Pentapetalae</taxon>
        <taxon>rosids</taxon>
        <taxon>fabids</taxon>
        <taxon>Rosales</taxon>
        <taxon>Rosaceae</taxon>
        <taxon>Amygdaloideae</taxon>
        <taxon>Maleae</taxon>
        <taxon>Malus</taxon>
    </lineage>
</organism>
<evidence type="ECO:0000313" key="3">
    <source>
        <dbReference type="Proteomes" id="UP000290289"/>
    </source>
</evidence>
<reference evidence="2 3" key="1">
    <citation type="submission" date="2018-10" db="EMBL/GenBank/DDBJ databases">
        <title>A high-quality apple genome assembly.</title>
        <authorList>
            <person name="Hu J."/>
        </authorList>
    </citation>
    <scope>NUCLEOTIDE SEQUENCE [LARGE SCALE GENOMIC DNA]</scope>
    <source>
        <strain evidence="3">cv. HFTH1</strain>
        <tissue evidence="2">Young leaf</tissue>
    </source>
</reference>
<keyword evidence="3" id="KW-1185">Reference proteome</keyword>
<dbReference type="Proteomes" id="UP000290289">
    <property type="component" value="Chromosome 15"/>
</dbReference>
<feature type="transmembrane region" description="Helical" evidence="1">
    <location>
        <begin position="126"/>
        <end position="142"/>
    </location>
</feature>
<feature type="transmembrane region" description="Helical" evidence="1">
    <location>
        <begin position="87"/>
        <end position="106"/>
    </location>
</feature>
<evidence type="ECO:0008006" key="4">
    <source>
        <dbReference type="Google" id="ProtNLM"/>
    </source>
</evidence>
<protein>
    <recommendedName>
        <fullName evidence="4">Reverse transcriptase zinc-binding domain-containing protein</fullName>
    </recommendedName>
</protein>
<sequence length="260" mass="29252">MGSLGKRIKLALVKQKIRFVECNVGLAILKPSMIGEPMDPFATPLFPLLFGLATRLFCLKFFMIPFTCPKSEPLKSFLVWKVMHGRLLTEVFLQWCGIALASMMAIKNIDHLFIECPFTSVWNSMFAHFGMIFAPAHLHVILATGKHEKFSPQLMDLCLLMLYNTVWLIWKGKLMKKQYQTNPEEKVPRVSYVCRAIVICVWASIFLTLPKINTDGYCKGDYGMSGCGGVFPDYEERVNGASSSSLNVPSTVHAEVSTII</sequence>
<evidence type="ECO:0000313" key="2">
    <source>
        <dbReference type="EMBL" id="RXH75481.1"/>
    </source>
</evidence>
<name>A0A498I228_MALDO</name>
<dbReference type="EMBL" id="RDQH01000341">
    <property type="protein sequence ID" value="RXH75481.1"/>
    <property type="molecule type" value="Genomic_DNA"/>
</dbReference>
<keyword evidence="1" id="KW-0472">Membrane</keyword>
<comment type="caution">
    <text evidence="2">The sequence shown here is derived from an EMBL/GenBank/DDBJ whole genome shotgun (WGS) entry which is preliminary data.</text>
</comment>
<feature type="transmembrane region" description="Helical" evidence="1">
    <location>
        <begin position="45"/>
        <end position="66"/>
    </location>
</feature>
<accession>A0A498I228</accession>
<evidence type="ECO:0000256" key="1">
    <source>
        <dbReference type="SAM" id="Phobius"/>
    </source>
</evidence>
<proteinExistence type="predicted"/>
<feature type="transmembrane region" description="Helical" evidence="1">
    <location>
        <begin position="190"/>
        <end position="209"/>
    </location>
</feature>
<feature type="transmembrane region" description="Helical" evidence="1">
    <location>
        <begin position="154"/>
        <end position="170"/>
    </location>
</feature>